<protein>
    <submittedName>
        <fullName evidence="1">Plasmid maintenance system killer protein</fullName>
    </submittedName>
</protein>
<dbReference type="EMBL" id="MNAO01000090">
    <property type="protein sequence ID" value="OHV16786.1"/>
    <property type="molecule type" value="Genomic_DNA"/>
</dbReference>
<proteinExistence type="predicted"/>
<dbReference type="InterPro" id="IPR007711">
    <property type="entry name" value="HigB-1"/>
</dbReference>
<dbReference type="SUPFAM" id="SSF143011">
    <property type="entry name" value="RelE-like"/>
    <property type="match status" value="1"/>
</dbReference>
<name>A0A1S1P6Q0_METEX</name>
<evidence type="ECO:0000313" key="1">
    <source>
        <dbReference type="EMBL" id="OHV16786.1"/>
    </source>
</evidence>
<accession>A0A1S1P6Q0</accession>
<dbReference type="Proteomes" id="UP000180215">
    <property type="component" value="Unassembled WGS sequence"/>
</dbReference>
<dbReference type="PANTHER" id="PTHR40266:SF2">
    <property type="entry name" value="TOXIN HIGB-1"/>
    <property type="match status" value="1"/>
</dbReference>
<dbReference type="AlphaFoldDB" id="A0A1S1P6Q0"/>
<dbReference type="Gene3D" id="3.30.2310.20">
    <property type="entry name" value="RelE-like"/>
    <property type="match status" value="1"/>
</dbReference>
<evidence type="ECO:0000313" key="2">
    <source>
        <dbReference type="Proteomes" id="UP000180215"/>
    </source>
</evidence>
<dbReference type="InterPro" id="IPR035093">
    <property type="entry name" value="RelE/ParE_toxin_dom_sf"/>
</dbReference>
<comment type="caution">
    <text evidence="1">The sequence shown here is derived from an EMBL/GenBank/DDBJ whole genome shotgun (WGS) entry which is preliminary data.</text>
</comment>
<gene>
    <name evidence="1" type="ORF">BK022_09865</name>
</gene>
<sequence>MILNYRDRDTEALDVHGVCHRRWRSFQAAAGRKLDMLNAASVVSDLRSPPGNRLEKLSGDREGQWSIRINDQWRICFRWDGSGPEDVEIVDYH</sequence>
<dbReference type="PANTHER" id="PTHR40266">
    <property type="entry name" value="TOXIN HIGB-1"/>
    <property type="match status" value="1"/>
</dbReference>
<reference evidence="1 2" key="1">
    <citation type="submission" date="2016-10" db="EMBL/GenBank/DDBJ databases">
        <title>Draft genome sequence of Methylobacterium extorquens CP3, a seed endophyte of Crotalaria pumila with plant growth-promoting and metal tolerance properties.</title>
        <authorList>
            <person name="Sanchez-Lopez A.S."/>
            <person name="Van Hamme J.D."/>
            <person name="Thijs S."/>
            <person name="Mcammond B.M."/>
            <person name="Stevens V."/>
            <person name="Gonzalez-Chavez M.D.C."/>
            <person name="Vangronsveld J."/>
        </authorList>
    </citation>
    <scope>NUCLEOTIDE SEQUENCE [LARGE SCALE GENOMIC DNA]</scope>
    <source>
        <strain evidence="1 2">CP3</strain>
    </source>
</reference>
<dbReference type="Pfam" id="PF05015">
    <property type="entry name" value="HigB-like_toxin"/>
    <property type="match status" value="1"/>
</dbReference>
<organism evidence="1 2">
    <name type="scientific">Methylorubrum extorquens</name>
    <name type="common">Methylobacterium dichloromethanicum</name>
    <name type="synonym">Methylobacterium extorquens</name>
    <dbReference type="NCBI Taxonomy" id="408"/>
    <lineage>
        <taxon>Bacteria</taxon>
        <taxon>Pseudomonadati</taxon>
        <taxon>Pseudomonadota</taxon>
        <taxon>Alphaproteobacteria</taxon>
        <taxon>Hyphomicrobiales</taxon>
        <taxon>Methylobacteriaceae</taxon>
        <taxon>Methylorubrum</taxon>
    </lineage>
</organism>